<dbReference type="InterPro" id="IPR011990">
    <property type="entry name" value="TPR-like_helical_dom_sf"/>
</dbReference>
<accession>A0A6M8HM20</accession>
<organism evidence="4 5">
    <name type="scientific">Lichenicola cladoniae</name>
    <dbReference type="NCBI Taxonomy" id="1484109"/>
    <lineage>
        <taxon>Bacteria</taxon>
        <taxon>Pseudomonadati</taxon>
        <taxon>Pseudomonadota</taxon>
        <taxon>Alphaproteobacteria</taxon>
        <taxon>Acetobacterales</taxon>
        <taxon>Acetobacteraceae</taxon>
        <taxon>Lichenicola</taxon>
    </lineage>
</organism>
<evidence type="ECO:0000313" key="4">
    <source>
        <dbReference type="EMBL" id="QKE89380.1"/>
    </source>
</evidence>
<name>A0A6M8HM20_9PROT</name>
<dbReference type="Pfam" id="PF07719">
    <property type="entry name" value="TPR_2"/>
    <property type="match status" value="1"/>
</dbReference>
<dbReference type="Proteomes" id="UP000500767">
    <property type="component" value="Chromosome"/>
</dbReference>
<keyword evidence="1" id="KW-0677">Repeat</keyword>
<sequence>MTGRRFVRIVPGALAMAGILGLDGCAPVAPMRDTPSLGVVDTALANGAPEFALRIAQTMIAKNPSSEAAWVRQGDAYAAMGNPFEAKGSYHRALSLQPHSTGAEMGMGRLALRSNPTEAAEWFGKVVETHRDDPAALNDLGIAEDLLGQHAAAQVNYRKALNAQPDLSAAQVNLGLSLAVSGHAQEGAALIRPLAEGSAATPRSREDLATALLLSGQENAARAVLRRDVPENRLDDSIRALRALGTMQAVPGS</sequence>
<dbReference type="InterPro" id="IPR013105">
    <property type="entry name" value="TPR_2"/>
</dbReference>
<dbReference type="InterPro" id="IPR019734">
    <property type="entry name" value="TPR_rpt"/>
</dbReference>
<reference evidence="4 5" key="1">
    <citation type="journal article" date="2014" name="World J. Microbiol. Biotechnol.">
        <title>Biodiversity and physiological characteristics of Antarctic and Arctic lichens-associated bacteria.</title>
        <authorList>
            <person name="Lee Y.M."/>
            <person name="Kim E.H."/>
            <person name="Lee H.K."/>
            <person name="Hong S.G."/>
        </authorList>
    </citation>
    <scope>NUCLEOTIDE SEQUENCE [LARGE SCALE GENOMIC DNA]</scope>
    <source>
        <strain evidence="4 5">PAMC 26569</strain>
    </source>
</reference>
<dbReference type="EMBL" id="CP053708">
    <property type="protein sequence ID" value="QKE89380.1"/>
    <property type="molecule type" value="Genomic_DNA"/>
</dbReference>
<feature type="repeat" description="TPR" evidence="3">
    <location>
        <begin position="67"/>
        <end position="100"/>
    </location>
</feature>
<protein>
    <submittedName>
        <fullName evidence="4">Tetratricopeptide repeat protein</fullName>
    </submittedName>
</protein>
<evidence type="ECO:0000313" key="5">
    <source>
        <dbReference type="Proteomes" id="UP000500767"/>
    </source>
</evidence>
<dbReference type="KEGG" id="lck:HN018_04420"/>
<proteinExistence type="predicted"/>
<dbReference type="PANTHER" id="PTHR12558:SF33">
    <property type="entry name" value="BLL7664 PROTEIN"/>
    <property type="match status" value="1"/>
</dbReference>
<evidence type="ECO:0000256" key="3">
    <source>
        <dbReference type="PROSITE-ProRule" id="PRU00339"/>
    </source>
</evidence>
<dbReference type="PROSITE" id="PS50005">
    <property type="entry name" value="TPR"/>
    <property type="match status" value="1"/>
</dbReference>
<gene>
    <name evidence="4" type="ORF">HN018_04420</name>
</gene>
<dbReference type="Pfam" id="PF13181">
    <property type="entry name" value="TPR_8"/>
    <property type="match status" value="1"/>
</dbReference>
<keyword evidence="2 3" id="KW-0802">TPR repeat</keyword>
<dbReference type="AlphaFoldDB" id="A0A6M8HM20"/>
<dbReference type="Gene3D" id="1.25.40.10">
    <property type="entry name" value="Tetratricopeptide repeat domain"/>
    <property type="match status" value="1"/>
</dbReference>
<evidence type="ECO:0000256" key="1">
    <source>
        <dbReference type="ARBA" id="ARBA00022737"/>
    </source>
</evidence>
<keyword evidence="5" id="KW-1185">Reference proteome</keyword>
<dbReference type="SUPFAM" id="SSF48452">
    <property type="entry name" value="TPR-like"/>
    <property type="match status" value="1"/>
</dbReference>
<dbReference type="PANTHER" id="PTHR12558">
    <property type="entry name" value="CELL DIVISION CYCLE 16,23,27"/>
    <property type="match status" value="1"/>
</dbReference>
<evidence type="ECO:0000256" key="2">
    <source>
        <dbReference type="ARBA" id="ARBA00022803"/>
    </source>
</evidence>
<dbReference type="SMART" id="SM00028">
    <property type="entry name" value="TPR"/>
    <property type="match status" value="2"/>
</dbReference>
<dbReference type="RefSeq" id="WP_171837506.1">
    <property type="nucleotide sequence ID" value="NZ_CP053708.1"/>
</dbReference>